<dbReference type="AlphaFoldDB" id="A0A7X5UBM9"/>
<organism evidence="2 3">
    <name type="scientific">Luteibacter anthropi</name>
    <dbReference type="NCBI Taxonomy" id="564369"/>
    <lineage>
        <taxon>Bacteria</taxon>
        <taxon>Pseudomonadati</taxon>
        <taxon>Pseudomonadota</taxon>
        <taxon>Gammaproteobacteria</taxon>
        <taxon>Lysobacterales</taxon>
        <taxon>Rhodanobacteraceae</taxon>
        <taxon>Luteibacter</taxon>
    </lineage>
</organism>
<feature type="transmembrane region" description="Helical" evidence="1">
    <location>
        <begin position="145"/>
        <end position="175"/>
    </location>
</feature>
<evidence type="ECO:0000313" key="2">
    <source>
        <dbReference type="EMBL" id="NII07450.1"/>
    </source>
</evidence>
<gene>
    <name evidence="2" type="ORF">HBF25_13775</name>
</gene>
<keyword evidence="3" id="KW-1185">Reference proteome</keyword>
<protein>
    <submittedName>
        <fullName evidence="2">Uncharacterized protein</fullName>
    </submittedName>
</protein>
<reference evidence="2 3" key="1">
    <citation type="submission" date="2020-03" db="EMBL/GenBank/DDBJ databases">
        <authorList>
            <person name="Lai Q."/>
        </authorList>
    </citation>
    <scope>NUCLEOTIDE SEQUENCE [LARGE SCALE GENOMIC DNA]</scope>
    <source>
        <strain evidence="2 3">CCUG 25036</strain>
    </source>
</reference>
<feature type="transmembrane region" description="Helical" evidence="1">
    <location>
        <begin position="318"/>
        <end position="338"/>
    </location>
</feature>
<name>A0A7X5UBM9_9GAMM</name>
<sequence length="371" mass="39182">MDIRRRMMRHKQAIVAALLLALPSLAAFVMPMVALFDAPGGKAALLTAVGLALVSAGWAALQRDALAFSPAMPFLASLPLSRGAVLRRDLLVLGAASAPFYLFLIVAYLLSGALQDALFKGALLVALIATFLAAQLAWTRRRPLWCAVAVALSGTAVGIHHTGVALSALVGALLVLHLLPQQRPWSTADYRLARYGLRPAGFGWIGLYARILLNYAHGSYRSTCVLVGSLALVTAFFLWRSNGDGIWQIGLLGGFCVVATSVFGMGYSHIRKSRDAYAVALSALPVHAARQALAIVVAVEWPAVTLSCALGVFAWPRVWMIVAIALLAGALSAMQYLLHLKSPGDAVAVSLGAGILVVWGIVEIAGRMGLA</sequence>
<feature type="transmembrane region" description="Helical" evidence="1">
    <location>
        <begin position="195"/>
        <end position="213"/>
    </location>
</feature>
<dbReference type="EMBL" id="JAARLZ010000007">
    <property type="protein sequence ID" value="NII07450.1"/>
    <property type="molecule type" value="Genomic_DNA"/>
</dbReference>
<comment type="caution">
    <text evidence="2">The sequence shown here is derived from an EMBL/GenBank/DDBJ whole genome shotgun (WGS) entry which is preliminary data.</text>
</comment>
<evidence type="ECO:0000256" key="1">
    <source>
        <dbReference type="SAM" id="Phobius"/>
    </source>
</evidence>
<dbReference type="RefSeq" id="WP_166949334.1">
    <property type="nucleotide sequence ID" value="NZ_JAARLZ010000007.1"/>
</dbReference>
<evidence type="ECO:0000313" key="3">
    <source>
        <dbReference type="Proteomes" id="UP000490980"/>
    </source>
</evidence>
<feature type="transmembrane region" description="Helical" evidence="1">
    <location>
        <begin position="90"/>
        <end position="111"/>
    </location>
</feature>
<proteinExistence type="predicted"/>
<keyword evidence="1" id="KW-0472">Membrane</keyword>
<keyword evidence="1" id="KW-1133">Transmembrane helix</keyword>
<feature type="transmembrane region" description="Helical" evidence="1">
    <location>
        <begin position="43"/>
        <end position="61"/>
    </location>
</feature>
<feature type="transmembrane region" description="Helical" evidence="1">
    <location>
        <begin position="117"/>
        <end position="138"/>
    </location>
</feature>
<feature type="transmembrane region" description="Helical" evidence="1">
    <location>
        <begin position="220"/>
        <end position="239"/>
    </location>
</feature>
<feature type="transmembrane region" description="Helical" evidence="1">
    <location>
        <begin position="245"/>
        <end position="264"/>
    </location>
</feature>
<keyword evidence="1" id="KW-0812">Transmembrane</keyword>
<accession>A0A7X5UBM9</accession>
<feature type="transmembrane region" description="Helical" evidence="1">
    <location>
        <begin position="345"/>
        <end position="362"/>
    </location>
</feature>
<dbReference type="Proteomes" id="UP000490980">
    <property type="component" value="Unassembled WGS sequence"/>
</dbReference>